<reference evidence="2" key="1">
    <citation type="submission" date="2025-08" db="UniProtKB">
        <authorList>
            <consortium name="RefSeq"/>
        </authorList>
    </citation>
    <scope>IDENTIFICATION</scope>
</reference>
<sequence>MSTNIILAVRKSEKSYPYPNTLTKYFNDAKVEPRPYDTKVKAKKPFSWYHLQGADNPKFKGKVTTTVGQSDEPSVVGSEAAAEPSIAPMPSTAAGPSTGSAKVPPPSSSRPSVAVPMPASSTYPLTMLTVAAQSSTPVAPQGAIEELTKQVKKMRKSQASKKAVKNLRKEVKKIVAAGDFPFDLLMEIDPSVPADPAAPSAKTPAGQSDEPDPTAEEMLQMLTSPIVPQPGDDEIQLEETEGSDAASHPETT</sequence>
<accession>A0A1S3ZGN7</accession>
<organism evidence="2">
    <name type="scientific">Nicotiana tabacum</name>
    <name type="common">Common tobacco</name>
    <dbReference type="NCBI Taxonomy" id="4097"/>
    <lineage>
        <taxon>Eukaryota</taxon>
        <taxon>Viridiplantae</taxon>
        <taxon>Streptophyta</taxon>
        <taxon>Embryophyta</taxon>
        <taxon>Tracheophyta</taxon>
        <taxon>Spermatophyta</taxon>
        <taxon>Magnoliopsida</taxon>
        <taxon>eudicotyledons</taxon>
        <taxon>Gunneridae</taxon>
        <taxon>Pentapetalae</taxon>
        <taxon>asterids</taxon>
        <taxon>lamiids</taxon>
        <taxon>Solanales</taxon>
        <taxon>Solanaceae</taxon>
        <taxon>Nicotianoideae</taxon>
        <taxon>Nicotianeae</taxon>
        <taxon>Nicotiana</taxon>
    </lineage>
</organism>
<feature type="compositionally biased region" description="Low complexity" evidence="1">
    <location>
        <begin position="189"/>
        <end position="201"/>
    </location>
</feature>
<dbReference type="PaxDb" id="4097-A0A1S3ZGN7"/>
<gene>
    <name evidence="2" type="primary">LOC107786474</name>
</gene>
<feature type="compositionally biased region" description="Low complexity" evidence="1">
    <location>
        <begin position="109"/>
        <end position="119"/>
    </location>
</feature>
<name>A0A1S3ZGN7_TOBAC</name>
<feature type="region of interest" description="Disordered" evidence="1">
    <location>
        <begin position="59"/>
        <end position="119"/>
    </location>
</feature>
<feature type="compositionally biased region" description="Acidic residues" evidence="1">
    <location>
        <begin position="231"/>
        <end position="242"/>
    </location>
</feature>
<protein>
    <submittedName>
        <fullName evidence="2">Uncharacterized protein</fullName>
    </submittedName>
</protein>
<feature type="region of interest" description="Disordered" evidence="1">
    <location>
        <begin position="189"/>
        <end position="252"/>
    </location>
</feature>
<proteinExistence type="predicted"/>
<dbReference type="RefSeq" id="XP_016463451.1">
    <property type="nucleotide sequence ID" value="XM_016607965.1"/>
</dbReference>
<dbReference type="OrthoDB" id="10517982at2759"/>
<evidence type="ECO:0000256" key="1">
    <source>
        <dbReference type="SAM" id="MobiDB-lite"/>
    </source>
</evidence>
<dbReference type="KEGG" id="nta:107786474"/>
<evidence type="ECO:0000313" key="2">
    <source>
        <dbReference type="RefSeq" id="XP_016463451.1"/>
    </source>
</evidence>
<dbReference type="AlphaFoldDB" id="A0A1S3ZGN7"/>
<feature type="compositionally biased region" description="Polar residues" evidence="1">
    <location>
        <begin position="63"/>
        <end position="72"/>
    </location>
</feature>